<protein>
    <submittedName>
        <fullName evidence="1">Uncharacterized protein</fullName>
    </submittedName>
</protein>
<keyword evidence="2" id="KW-1185">Reference proteome</keyword>
<feature type="non-terminal residue" evidence="1">
    <location>
        <position position="245"/>
    </location>
</feature>
<dbReference type="Proteomes" id="UP001145114">
    <property type="component" value="Unassembled WGS sequence"/>
</dbReference>
<reference evidence="1" key="1">
    <citation type="submission" date="2022-06" db="EMBL/GenBank/DDBJ databases">
        <title>Phylogenomic reconstructions and comparative analyses of Kickxellomycotina fungi.</title>
        <authorList>
            <person name="Reynolds N.K."/>
            <person name="Stajich J.E."/>
            <person name="Barry K."/>
            <person name="Grigoriev I.V."/>
            <person name="Crous P."/>
            <person name="Smith M.E."/>
        </authorList>
    </citation>
    <scope>NUCLEOTIDE SEQUENCE</scope>
    <source>
        <strain evidence="1">RSA 2271</strain>
    </source>
</reference>
<comment type="caution">
    <text evidence="1">The sequence shown here is derived from an EMBL/GenBank/DDBJ whole genome shotgun (WGS) entry which is preliminary data.</text>
</comment>
<organism evidence="1 2">
    <name type="scientific">Spiromyces aspiralis</name>
    <dbReference type="NCBI Taxonomy" id="68401"/>
    <lineage>
        <taxon>Eukaryota</taxon>
        <taxon>Fungi</taxon>
        <taxon>Fungi incertae sedis</taxon>
        <taxon>Zoopagomycota</taxon>
        <taxon>Kickxellomycotina</taxon>
        <taxon>Kickxellomycetes</taxon>
        <taxon>Kickxellales</taxon>
        <taxon>Kickxellaceae</taxon>
        <taxon>Spiromyces</taxon>
    </lineage>
</organism>
<sequence length="245" mass="26441">MDDLDARTSQFAAMIAAAWDALDSAPEDPLSRCPGFGAGSRPFAAVSANLPLDELRAGGPVARAVCELAFTQLAYEHSQRALQLAGSEAAAGWARRAANLLDLALCLARNGLCDPAFDWTALGHAMRTVPLRVAECLFGYLETRAAALSAEISPRVFRGQLMLRLLNDLLGRLSKTQYPAFRARIHAFVDNCTVLSERSGVNVGGHISTKNPAEYDRDAKRVEESLREGGESPDAGEQAELYECF</sequence>
<proteinExistence type="predicted"/>
<accession>A0ACC1HV23</accession>
<name>A0ACC1HV23_9FUNG</name>
<dbReference type="EMBL" id="JAMZIH010000729">
    <property type="protein sequence ID" value="KAJ1678938.1"/>
    <property type="molecule type" value="Genomic_DNA"/>
</dbReference>
<evidence type="ECO:0000313" key="2">
    <source>
        <dbReference type="Proteomes" id="UP001145114"/>
    </source>
</evidence>
<gene>
    <name evidence="1" type="ORF">EV182_003051</name>
</gene>
<evidence type="ECO:0000313" key="1">
    <source>
        <dbReference type="EMBL" id="KAJ1678938.1"/>
    </source>
</evidence>